<feature type="transmembrane region" description="Helical" evidence="1">
    <location>
        <begin position="86"/>
        <end position="107"/>
    </location>
</feature>
<dbReference type="PANTHER" id="PTHR34674">
    <property type="entry name" value="PHOSPHATIDYLCHOLINE:DIACYLGLYCEROL CHOLINEPHOSPHOTRANSFERASE 1-RELATED"/>
    <property type="match status" value="1"/>
</dbReference>
<dbReference type="PANTHER" id="PTHR34674:SF1">
    <property type="entry name" value="PHOSPHATIDYLCHOLINE:DIACYLGLYCEROL CHOLINEPHOSPHOTRANSFERASE 1-RELATED"/>
    <property type="match status" value="1"/>
</dbReference>
<evidence type="ECO:0000259" key="2">
    <source>
        <dbReference type="Pfam" id="PF24788"/>
    </source>
</evidence>
<dbReference type="OMA" id="IFMAVEY"/>
<keyword evidence="4" id="KW-1185">Reference proteome</keyword>
<name>A0A2R6XEN7_MARPO</name>
<proteinExistence type="predicted"/>
<dbReference type="InterPro" id="IPR055311">
    <property type="entry name" value="PDCT1/2-like"/>
</dbReference>
<dbReference type="Pfam" id="PF24788">
    <property type="entry name" value="AtPDCT1_2"/>
    <property type="match status" value="1"/>
</dbReference>
<feature type="transmembrane region" description="Helical" evidence="1">
    <location>
        <begin position="114"/>
        <end position="132"/>
    </location>
</feature>
<accession>A0A2R6XEN7</accession>
<dbReference type="OrthoDB" id="1921278at2759"/>
<dbReference type="Gramene" id="Mp1g12430.1">
    <property type="protein sequence ID" value="Mp1g12430.1.cds"/>
    <property type="gene ID" value="Mp1g12430"/>
</dbReference>
<dbReference type="InterPro" id="IPR056361">
    <property type="entry name" value="AtPDCT1_2_TM_dom"/>
</dbReference>
<dbReference type="AlphaFoldDB" id="A0A2R6XEN7"/>
<gene>
    <name evidence="3" type="ORF">MARPO_0019s0013</name>
</gene>
<reference evidence="4" key="1">
    <citation type="journal article" date="2017" name="Cell">
        <title>Insights into land plant evolution garnered from the Marchantia polymorpha genome.</title>
        <authorList>
            <person name="Bowman J.L."/>
            <person name="Kohchi T."/>
            <person name="Yamato K.T."/>
            <person name="Jenkins J."/>
            <person name="Shu S."/>
            <person name="Ishizaki K."/>
            <person name="Yamaoka S."/>
            <person name="Nishihama R."/>
            <person name="Nakamura Y."/>
            <person name="Berger F."/>
            <person name="Adam C."/>
            <person name="Aki S.S."/>
            <person name="Althoff F."/>
            <person name="Araki T."/>
            <person name="Arteaga-Vazquez M.A."/>
            <person name="Balasubrmanian S."/>
            <person name="Barry K."/>
            <person name="Bauer D."/>
            <person name="Boehm C.R."/>
            <person name="Briginshaw L."/>
            <person name="Caballero-Perez J."/>
            <person name="Catarino B."/>
            <person name="Chen F."/>
            <person name="Chiyoda S."/>
            <person name="Chovatia M."/>
            <person name="Davies K.M."/>
            <person name="Delmans M."/>
            <person name="Demura T."/>
            <person name="Dierschke T."/>
            <person name="Dolan L."/>
            <person name="Dorantes-Acosta A.E."/>
            <person name="Eklund D.M."/>
            <person name="Florent S.N."/>
            <person name="Flores-Sandoval E."/>
            <person name="Fujiyama A."/>
            <person name="Fukuzawa H."/>
            <person name="Galik B."/>
            <person name="Grimanelli D."/>
            <person name="Grimwood J."/>
            <person name="Grossniklaus U."/>
            <person name="Hamada T."/>
            <person name="Haseloff J."/>
            <person name="Hetherington A.J."/>
            <person name="Higo A."/>
            <person name="Hirakawa Y."/>
            <person name="Hundley H.N."/>
            <person name="Ikeda Y."/>
            <person name="Inoue K."/>
            <person name="Inoue S.I."/>
            <person name="Ishida S."/>
            <person name="Jia Q."/>
            <person name="Kakita M."/>
            <person name="Kanazawa T."/>
            <person name="Kawai Y."/>
            <person name="Kawashima T."/>
            <person name="Kennedy M."/>
            <person name="Kinose K."/>
            <person name="Kinoshita T."/>
            <person name="Kohara Y."/>
            <person name="Koide E."/>
            <person name="Komatsu K."/>
            <person name="Kopischke S."/>
            <person name="Kubo M."/>
            <person name="Kyozuka J."/>
            <person name="Lagercrantz U."/>
            <person name="Lin S.S."/>
            <person name="Lindquist E."/>
            <person name="Lipzen A.M."/>
            <person name="Lu C.W."/>
            <person name="De Luna E."/>
            <person name="Martienssen R.A."/>
            <person name="Minamino N."/>
            <person name="Mizutani M."/>
            <person name="Mizutani M."/>
            <person name="Mochizuki N."/>
            <person name="Monte I."/>
            <person name="Mosher R."/>
            <person name="Nagasaki H."/>
            <person name="Nakagami H."/>
            <person name="Naramoto S."/>
            <person name="Nishitani K."/>
            <person name="Ohtani M."/>
            <person name="Okamoto T."/>
            <person name="Okumura M."/>
            <person name="Phillips J."/>
            <person name="Pollak B."/>
            <person name="Reinders A."/>
            <person name="Rovekamp M."/>
            <person name="Sano R."/>
            <person name="Sawa S."/>
            <person name="Schmid M.W."/>
            <person name="Shirakawa M."/>
            <person name="Solano R."/>
            <person name="Spunde A."/>
            <person name="Suetsugu N."/>
            <person name="Sugano S."/>
            <person name="Sugiyama A."/>
            <person name="Sun R."/>
            <person name="Suzuki Y."/>
            <person name="Takenaka M."/>
            <person name="Takezawa D."/>
            <person name="Tomogane H."/>
            <person name="Tsuzuki M."/>
            <person name="Ueda T."/>
            <person name="Umeda M."/>
            <person name="Ward J.M."/>
            <person name="Watanabe Y."/>
            <person name="Yazaki K."/>
            <person name="Yokoyama R."/>
            <person name="Yoshitake Y."/>
            <person name="Yotsui I."/>
            <person name="Zachgo S."/>
            <person name="Schmutz J."/>
        </authorList>
    </citation>
    <scope>NUCLEOTIDE SEQUENCE [LARGE SCALE GENOMIC DNA]</scope>
    <source>
        <strain evidence="4">Tak-1</strain>
    </source>
</reference>
<dbReference type="EMBL" id="KZ772691">
    <property type="protein sequence ID" value="PTQ44571.1"/>
    <property type="molecule type" value="Genomic_DNA"/>
</dbReference>
<evidence type="ECO:0000313" key="3">
    <source>
        <dbReference type="EMBL" id="PTQ44571.1"/>
    </source>
</evidence>
<dbReference type="GO" id="GO:0004142">
    <property type="term" value="F:diacylglycerol cholinephosphotransferase activity"/>
    <property type="evidence" value="ECO:0000318"/>
    <property type="project" value="GO_Central"/>
</dbReference>
<keyword evidence="1" id="KW-0472">Membrane</keyword>
<feature type="transmembrane region" description="Helical" evidence="1">
    <location>
        <begin position="152"/>
        <end position="170"/>
    </location>
</feature>
<sequence length="247" mass="27961">MLRYVQVGQFLSSVIPALWLRAFRKVLWDAHTHPLIPLLGCNLLLMMKLEYTLQMVGPGKQPFDVGFQYTATFHDYLKERPLLNTVTAALNTAFVFFQVVYVAYAWIVEGRKRATLAALLLYTCRGLMGYSTQLPLPQEFLGSELDFPVGNVSFFLFFSGHIGGSVIASLDLRRAQRRRLGAIVDFLNLLQWFRLLATRGHYTIDLIVGAGAGWACDHLAGKYEERKAKLAKLKEFGPDNRLQGVRM</sequence>
<protein>
    <recommendedName>
        <fullName evidence="2">AtPDCT1/2 transmembrane domain-containing protein</fullName>
    </recommendedName>
</protein>
<dbReference type="Proteomes" id="UP000244005">
    <property type="component" value="Unassembled WGS sequence"/>
</dbReference>
<keyword evidence="1" id="KW-0812">Transmembrane</keyword>
<keyword evidence="1" id="KW-1133">Transmembrane helix</keyword>
<evidence type="ECO:0000313" key="4">
    <source>
        <dbReference type="Proteomes" id="UP000244005"/>
    </source>
</evidence>
<evidence type="ECO:0000256" key="1">
    <source>
        <dbReference type="SAM" id="Phobius"/>
    </source>
</evidence>
<organism evidence="3 4">
    <name type="scientific">Marchantia polymorpha</name>
    <name type="common">Common liverwort</name>
    <name type="synonym">Marchantia aquatica</name>
    <dbReference type="NCBI Taxonomy" id="3197"/>
    <lineage>
        <taxon>Eukaryota</taxon>
        <taxon>Viridiplantae</taxon>
        <taxon>Streptophyta</taxon>
        <taxon>Embryophyta</taxon>
        <taxon>Marchantiophyta</taxon>
        <taxon>Marchantiopsida</taxon>
        <taxon>Marchantiidae</taxon>
        <taxon>Marchantiales</taxon>
        <taxon>Marchantiaceae</taxon>
        <taxon>Marchantia</taxon>
    </lineage>
</organism>
<feature type="domain" description="AtPDCT1/2 transmembrane" evidence="2">
    <location>
        <begin position="63"/>
        <end position="222"/>
    </location>
</feature>